<reference evidence="1 2" key="1">
    <citation type="submission" date="2023-04" db="EMBL/GenBank/DDBJ databases">
        <title>Genome of Basidiobolus ranarum AG-B5.</title>
        <authorList>
            <person name="Stajich J.E."/>
            <person name="Carter-House D."/>
            <person name="Gryganskyi A."/>
        </authorList>
    </citation>
    <scope>NUCLEOTIDE SEQUENCE [LARGE SCALE GENOMIC DNA]</scope>
    <source>
        <strain evidence="1 2">AG-B5</strain>
    </source>
</reference>
<sequence>VLAIYNNELKKYSPKITPLKPNEVRVEAEFGELVVGLDPLAALVELDKSLVGLAPLVGLVLFAC</sequence>
<evidence type="ECO:0000313" key="2">
    <source>
        <dbReference type="Proteomes" id="UP001479436"/>
    </source>
</evidence>
<keyword evidence="2" id="KW-1185">Reference proteome</keyword>
<name>A0ABR2VKD5_9FUNG</name>
<feature type="non-terminal residue" evidence="1">
    <location>
        <position position="1"/>
    </location>
</feature>
<organism evidence="1 2">
    <name type="scientific">Basidiobolus ranarum</name>
    <dbReference type="NCBI Taxonomy" id="34480"/>
    <lineage>
        <taxon>Eukaryota</taxon>
        <taxon>Fungi</taxon>
        <taxon>Fungi incertae sedis</taxon>
        <taxon>Zoopagomycota</taxon>
        <taxon>Entomophthoromycotina</taxon>
        <taxon>Basidiobolomycetes</taxon>
        <taxon>Basidiobolales</taxon>
        <taxon>Basidiobolaceae</taxon>
        <taxon>Basidiobolus</taxon>
    </lineage>
</organism>
<evidence type="ECO:0000313" key="1">
    <source>
        <dbReference type="EMBL" id="KAK9670771.1"/>
    </source>
</evidence>
<accession>A0ABR2VKD5</accession>
<gene>
    <name evidence="1" type="ORF">K7432_017498</name>
</gene>
<comment type="caution">
    <text evidence="1">The sequence shown here is derived from an EMBL/GenBank/DDBJ whole genome shotgun (WGS) entry which is preliminary data.</text>
</comment>
<protein>
    <submittedName>
        <fullName evidence="1">Uncharacterized protein</fullName>
    </submittedName>
</protein>
<dbReference type="Proteomes" id="UP001479436">
    <property type="component" value="Unassembled WGS sequence"/>
</dbReference>
<dbReference type="EMBL" id="JASJQH010010736">
    <property type="protein sequence ID" value="KAK9670771.1"/>
    <property type="molecule type" value="Genomic_DNA"/>
</dbReference>
<proteinExistence type="predicted"/>